<evidence type="ECO:0000256" key="1">
    <source>
        <dbReference type="SAM" id="MobiDB-lite"/>
    </source>
</evidence>
<gene>
    <name evidence="2" type="ORF">R3P38DRAFT_3437744</name>
    <name evidence="3" type="ORF">R3P38DRAFT_3600766</name>
</gene>
<name>A0AAV9ZSK0_9AGAR</name>
<protein>
    <submittedName>
        <fullName evidence="2">Uncharacterized protein</fullName>
    </submittedName>
</protein>
<dbReference type="Proteomes" id="UP001362999">
    <property type="component" value="Unassembled WGS sequence"/>
</dbReference>
<evidence type="ECO:0000313" key="3">
    <source>
        <dbReference type="EMBL" id="KAK7006856.1"/>
    </source>
</evidence>
<accession>A0AAV9ZSK0</accession>
<dbReference type="AlphaFoldDB" id="A0AAV9ZSK0"/>
<evidence type="ECO:0000313" key="2">
    <source>
        <dbReference type="EMBL" id="KAK6991949.1"/>
    </source>
</evidence>
<evidence type="ECO:0000313" key="4">
    <source>
        <dbReference type="Proteomes" id="UP001362999"/>
    </source>
</evidence>
<feature type="region of interest" description="Disordered" evidence="1">
    <location>
        <begin position="137"/>
        <end position="211"/>
    </location>
</feature>
<dbReference type="EMBL" id="JAWWNJ010000074">
    <property type="protein sequence ID" value="KAK7006856.1"/>
    <property type="molecule type" value="Genomic_DNA"/>
</dbReference>
<reference evidence="2 4" key="1">
    <citation type="journal article" date="2024" name="J Genomics">
        <title>Draft genome sequencing and assembly of Favolaschia claudopus CIRM-BRFM 2984 isolated from oak limbs.</title>
        <authorList>
            <person name="Navarro D."/>
            <person name="Drula E."/>
            <person name="Chaduli D."/>
            <person name="Cazenave R."/>
            <person name="Ahrendt S."/>
            <person name="Wang J."/>
            <person name="Lipzen A."/>
            <person name="Daum C."/>
            <person name="Barry K."/>
            <person name="Grigoriev I.V."/>
            <person name="Favel A."/>
            <person name="Rosso M.N."/>
            <person name="Martin F."/>
        </authorList>
    </citation>
    <scope>NUCLEOTIDE SEQUENCE [LARGE SCALE GENOMIC DNA]</scope>
    <source>
        <strain evidence="2 4">CIRM-BRFM 2984</strain>
    </source>
</reference>
<proteinExistence type="predicted"/>
<feature type="region of interest" description="Disordered" evidence="1">
    <location>
        <begin position="102"/>
        <end position="124"/>
    </location>
</feature>
<organism evidence="2 4">
    <name type="scientific">Favolaschia claudopus</name>
    <dbReference type="NCBI Taxonomy" id="2862362"/>
    <lineage>
        <taxon>Eukaryota</taxon>
        <taxon>Fungi</taxon>
        <taxon>Dikarya</taxon>
        <taxon>Basidiomycota</taxon>
        <taxon>Agaricomycotina</taxon>
        <taxon>Agaricomycetes</taxon>
        <taxon>Agaricomycetidae</taxon>
        <taxon>Agaricales</taxon>
        <taxon>Marasmiineae</taxon>
        <taxon>Mycenaceae</taxon>
        <taxon>Favolaschia</taxon>
    </lineage>
</organism>
<comment type="caution">
    <text evidence="2">The sequence shown here is derived from an EMBL/GenBank/DDBJ whole genome shotgun (WGS) entry which is preliminary data.</text>
</comment>
<keyword evidence="4" id="KW-1185">Reference proteome</keyword>
<dbReference type="EMBL" id="JAWWNJ010000114">
    <property type="protein sequence ID" value="KAK6991949.1"/>
    <property type="molecule type" value="Genomic_DNA"/>
</dbReference>
<sequence>MSEETQDTRRGRSSVMFVFVRQPLGTPILGQRSYAFSSLLQSRSSRLASDEKVDRVYRGEMTPEEQRAYIEARQRFPLAHHDESFHQQNLLLLNGPHSVNPALIGPVTPTPEGSDSDSESEYGSNFFYLSDSSAEDQHTAVTSSADDDGNLSDSSAEDDRMLSSPAAAPSLTITPAAALSSPTDSDVDSDDDSLFGPEDIRATSAASSPSRIHIPSGYDLNSFIGSDDEIDQLMSSPLSSPLTFPTVNLSNYIDSDGEIDELMSSPSVAAADLDTTTQFSPMESLGSIIDTKELLLSAAGPPESFSGSEIDIDELMSSPTGGLGYPYPVESFTESPTVDNAQNLAPNTPARSETSLALEQLLSTPFTNTPARSETSLALEQLLSTPFTPRSDAGMGVDPLFFSPGTPNATPDTSMETDDPFSLPSTPNAGPSFKHLSPTFPLGSPFRLQGEIEDAHSSLYLCRLLPSPYRGILCSIWLGFGTQWALYNPNFWPSWRETCQNVAERIHEVEGVAMTMIPEDQHWSPPKIALVPNPPEAKIFLGCTSPAQMPPKRNQNGKFCVPGFSKYSVFGAAVSKASLFGYSREWMKT</sequence>